<organism evidence="2 3">
    <name type="scientific">Solanum pennellii</name>
    <name type="common">Tomato</name>
    <name type="synonym">Lycopersicon pennellii</name>
    <dbReference type="NCBI Taxonomy" id="28526"/>
    <lineage>
        <taxon>Eukaryota</taxon>
        <taxon>Viridiplantae</taxon>
        <taxon>Streptophyta</taxon>
        <taxon>Embryophyta</taxon>
        <taxon>Tracheophyta</taxon>
        <taxon>Spermatophyta</taxon>
        <taxon>Magnoliopsida</taxon>
        <taxon>eudicotyledons</taxon>
        <taxon>Gunneridae</taxon>
        <taxon>Pentapetalae</taxon>
        <taxon>asterids</taxon>
        <taxon>lamiids</taxon>
        <taxon>Solanales</taxon>
        <taxon>Solanaceae</taxon>
        <taxon>Solanoideae</taxon>
        <taxon>Solaneae</taxon>
        <taxon>Solanum</taxon>
        <taxon>Solanum subgen. Lycopersicon</taxon>
    </lineage>
</organism>
<evidence type="ECO:0000259" key="1">
    <source>
        <dbReference type="Pfam" id="PF25370"/>
    </source>
</evidence>
<sequence>MVEAFPSNCEREVASALLLLSAISPSPLPKSNSIIEISHKVALSNSNSVMDSDSDSDSNSKSKSSASSILTSVNCSFTEARSQSRRMKMIAAFHDQIVKLKIVAFQVVRQRRSKSFFISDCLQMSSGKPSKASTSQTTFCRSTMVSASASSSSCVSTDSGITSAQSLAADRVIRGKRNSQLTKELNPKAPPYLRRRAEAILRVLSHGSISEIRIRQLIGNSPDTSKALRMLLRQGKVKRSGAGGSSDPYTYVVNLANLYHVVLLWLNLYDFILRCLKANLSPIV</sequence>
<gene>
    <name evidence="3" type="primary">LOC107002121</name>
</gene>
<evidence type="ECO:0000313" key="2">
    <source>
        <dbReference type="Proteomes" id="UP000694930"/>
    </source>
</evidence>
<reference evidence="3" key="2">
    <citation type="submission" date="2025-08" db="UniProtKB">
        <authorList>
            <consortium name="RefSeq"/>
        </authorList>
    </citation>
    <scope>IDENTIFICATION</scope>
</reference>
<dbReference type="PANTHER" id="PTHR34799">
    <property type="entry name" value="OS07G0656300 PROTEIN"/>
    <property type="match status" value="1"/>
</dbReference>
<keyword evidence="2" id="KW-1185">Reference proteome</keyword>
<protein>
    <submittedName>
        <fullName evidence="3">Uncharacterized protein LOC107002121</fullName>
    </submittedName>
</protein>
<feature type="domain" description="HTH three-helical bundle" evidence="1">
    <location>
        <begin position="190"/>
        <end position="230"/>
    </location>
</feature>
<dbReference type="Pfam" id="PF25370">
    <property type="entry name" value="HTH_74"/>
    <property type="match status" value="1"/>
</dbReference>
<dbReference type="PANTHER" id="PTHR34799:SF7">
    <property type="match status" value="1"/>
</dbReference>
<dbReference type="InterPro" id="IPR057523">
    <property type="entry name" value="HTH_74"/>
</dbReference>
<accession>A0ABM1UWV6</accession>
<evidence type="ECO:0000313" key="3">
    <source>
        <dbReference type="RefSeq" id="XP_027767974.1"/>
    </source>
</evidence>
<reference evidence="2" key="1">
    <citation type="journal article" date="2014" name="Nat. Genet.">
        <title>The genome of the stress-tolerant wild tomato species Solanum pennellii.</title>
        <authorList>
            <person name="Bolger A."/>
            <person name="Scossa F."/>
            <person name="Bolger M.E."/>
            <person name="Lanz C."/>
            <person name="Maumus F."/>
            <person name="Tohge T."/>
            <person name="Quesneville H."/>
            <person name="Alseekh S."/>
            <person name="Sorensen I."/>
            <person name="Lichtenstein G."/>
            <person name="Fich E.A."/>
            <person name="Conte M."/>
            <person name="Keller H."/>
            <person name="Schneeberger K."/>
            <person name="Schwacke R."/>
            <person name="Ofner I."/>
            <person name="Vrebalov J."/>
            <person name="Xu Y."/>
            <person name="Osorio S."/>
            <person name="Aflitos S.A."/>
            <person name="Schijlen E."/>
            <person name="Jimenez-Gomez J.M."/>
            <person name="Ryngajllo M."/>
            <person name="Kimura S."/>
            <person name="Kumar R."/>
            <person name="Koenig D."/>
            <person name="Headland L.R."/>
            <person name="Maloof J.N."/>
            <person name="Sinha N."/>
            <person name="van Ham R.C."/>
            <person name="Lankhorst R.K."/>
            <person name="Mao L."/>
            <person name="Vogel A."/>
            <person name="Arsova B."/>
            <person name="Panstruga R."/>
            <person name="Fei Z."/>
            <person name="Rose J.K."/>
            <person name="Zamir D."/>
            <person name="Carrari F."/>
            <person name="Giovannoni J.J."/>
            <person name="Weigel D."/>
            <person name="Usadel B."/>
            <person name="Fernie A.R."/>
        </authorList>
    </citation>
    <scope>NUCLEOTIDE SEQUENCE [LARGE SCALE GENOMIC DNA]</scope>
    <source>
        <strain evidence="2">cv. LA0716</strain>
    </source>
</reference>
<dbReference type="RefSeq" id="XP_027767974.1">
    <property type="nucleotide sequence ID" value="XM_027912173.1"/>
</dbReference>
<name>A0ABM1UWV6_SOLPN</name>
<proteinExistence type="predicted"/>
<dbReference type="Proteomes" id="UP000694930">
    <property type="component" value="Chromosome 10"/>
</dbReference>
<dbReference type="GeneID" id="107002121"/>